<comment type="subcellular location">
    <subcellularLocation>
        <location evidence="4">Cytoplasm</location>
    </subcellularLocation>
</comment>
<dbReference type="GO" id="GO:0008914">
    <property type="term" value="F:leucyl-tRNA--protein transferase activity"/>
    <property type="evidence" value="ECO:0007669"/>
    <property type="project" value="UniProtKB-UniRule"/>
</dbReference>
<dbReference type="KEGG" id="acib:ACBT_0783"/>
<evidence type="ECO:0000313" key="8">
    <source>
        <dbReference type="Proteomes" id="UP000509513"/>
    </source>
</evidence>
<evidence type="ECO:0000256" key="1">
    <source>
        <dbReference type="ARBA" id="ARBA00022490"/>
    </source>
</evidence>
<reference evidence="7 8" key="1">
    <citation type="submission" date="2020-05" db="EMBL/GenBank/DDBJ databases">
        <title>Complete genome sequencing of Campylobacter and Arcobacter type strains.</title>
        <authorList>
            <person name="Miller W.G."/>
            <person name="Yee E."/>
        </authorList>
    </citation>
    <scope>NUCLEOTIDE SEQUENCE [LARGE SCALE GENOMIC DNA]</scope>
    <source>
        <strain evidence="7 8">LMG 21996</strain>
    </source>
</reference>
<comment type="similarity">
    <text evidence="4">Belongs to the R-transferase family. Bpt subfamily.</text>
</comment>
<keyword evidence="1 4" id="KW-0963">Cytoplasm</keyword>
<dbReference type="InterPro" id="IPR030700">
    <property type="entry name" value="N-end_Aminoacyl_Trfase"/>
</dbReference>
<comment type="catalytic activity">
    <reaction evidence="4">
        <text>N-terminal L-aspartyl-[protein] + L-leucyl-tRNA(Leu) = N-terminal L-leucyl-L-aspartyl-[protein] + tRNA(Leu) + H(+)</text>
        <dbReference type="Rhea" id="RHEA:50420"/>
        <dbReference type="Rhea" id="RHEA-COMP:9613"/>
        <dbReference type="Rhea" id="RHEA-COMP:9622"/>
        <dbReference type="Rhea" id="RHEA-COMP:12669"/>
        <dbReference type="Rhea" id="RHEA-COMP:12674"/>
        <dbReference type="ChEBI" id="CHEBI:15378"/>
        <dbReference type="ChEBI" id="CHEBI:64720"/>
        <dbReference type="ChEBI" id="CHEBI:78442"/>
        <dbReference type="ChEBI" id="CHEBI:78494"/>
        <dbReference type="ChEBI" id="CHEBI:133042"/>
        <dbReference type="EC" id="2.3.2.29"/>
    </reaction>
</comment>
<dbReference type="RefSeq" id="WP_024774829.1">
    <property type="nucleotide sequence ID" value="NZ_CP054051.1"/>
</dbReference>
<name>A0A7L5JNA7_9BACT</name>
<evidence type="ECO:0000259" key="6">
    <source>
        <dbReference type="Pfam" id="PF04377"/>
    </source>
</evidence>
<evidence type="ECO:0000313" key="7">
    <source>
        <dbReference type="EMBL" id="QKJ26714.1"/>
    </source>
</evidence>
<dbReference type="GO" id="GO:0071596">
    <property type="term" value="P:ubiquitin-dependent protein catabolic process via the N-end rule pathway"/>
    <property type="evidence" value="ECO:0007669"/>
    <property type="project" value="InterPro"/>
</dbReference>
<dbReference type="InterPro" id="IPR007472">
    <property type="entry name" value="N-end_Aminoacyl_Trfase_C"/>
</dbReference>
<accession>A0A7L5JNA7</accession>
<evidence type="ECO:0000256" key="3">
    <source>
        <dbReference type="ARBA" id="ARBA00023315"/>
    </source>
</evidence>
<dbReference type="AlphaFoldDB" id="A0A7L5JNA7"/>
<dbReference type="NCBIfam" id="NF002346">
    <property type="entry name" value="PRK01305.2-3"/>
    <property type="match status" value="1"/>
</dbReference>
<dbReference type="Pfam" id="PF04376">
    <property type="entry name" value="ATE_N"/>
    <property type="match status" value="1"/>
</dbReference>
<dbReference type="EMBL" id="CP054051">
    <property type="protein sequence ID" value="QKJ26714.1"/>
    <property type="molecule type" value="Genomic_DNA"/>
</dbReference>
<sequence>MHILNQDLEFFEENRICSYFNNEVSDIRYRFINNCSIKDYQKKLERGWRRFGKIHFVPECKNCTKCVSMRIDVKNFKFSKSAKRVISKNKETKLYIRPPTVTKDHMELYDKYHSFMHDKKLWPYNPIDVDDYIKSYVEGNTEFAKEFLYVRDNKLIGVALVDVLPKSISAIYCFYDHDYDYLSIGKYSILSQIKIAKDLNIPYIYLGYWINKHHSMGYKEEYKPFEILKNRANMDEEPIWEEYKS</sequence>
<dbReference type="PANTHER" id="PTHR21367:SF1">
    <property type="entry name" value="ARGINYL-TRNA--PROTEIN TRANSFERASE 1"/>
    <property type="match status" value="1"/>
</dbReference>
<dbReference type="GO" id="GO:0004057">
    <property type="term" value="F:arginyl-tRNA--protein transferase activity"/>
    <property type="evidence" value="ECO:0007669"/>
    <property type="project" value="InterPro"/>
</dbReference>
<dbReference type="Pfam" id="PF04377">
    <property type="entry name" value="ATE_C"/>
    <property type="match status" value="1"/>
</dbReference>
<dbReference type="PANTHER" id="PTHR21367">
    <property type="entry name" value="ARGININE-TRNA-PROTEIN TRANSFERASE 1"/>
    <property type="match status" value="1"/>
</dbReference>
<evidence type="ECO:0000256" key="4">
    <source>
        <dbReference type="HAMAP-Rule" id="MF_00689"/>
    </source>
</evidence>
<keyword evidence="2 4" id="KW-0808">Transferase</keyword>
<gene>
    <name evidence="7" type="primary">ate</name>
    <name evidence="4" type="synonym">bpt</name>
    <name evidence="7" type="ORF">ACBT_0783</name>
</gene>
<dbReference type="PIRSF" id="PIRSF037208">
    <property type="entry name" value="ATE_pro_prd"/>
    <property type="match status" value="1"/>
</dbReference>
<dbReference type="GO" id="GO:0005737">
    <property type="term" value="C:cytoplasm"/>
    <property type="evidence" value="ECO:0007669"/>
    <property type="project" value="UniProtKB-SubCell"/>
</dbReference>
<comment type="function">
    <text evidence="4">Functions in the N-end rule pathway of protein degradation where it conjugates Leu from its aminoacyl-tRNA to the N-termini of proteins containing an N-terminal aspartate or glutamate.</text>
</comment>
<evidence type="ECO:0000259" key="5">
    <source>
        <dbReference type="Pfam" id="PF04376"/>
    </source>
</evidence>
<dbReference type="InterPro" id="IPR017138">
    <property type="entry name" value="Asp_Glu_LeuTrfase"/>
</dbReference>
<organism evidence="7 8">
    <name type="scientific">Aliarcobacter cibarius</name>
    <dbReference type="NCBI Taxonomy" id="255507"/>
    <lineage>
        <taxon>Bacteria</taxon>
        <taxon>Pseudomonadati</taxon>
        <taxon>Campylobacterota</taxon>
        <taxon>Epsilonproteobacteria</taxon>
        <taxon>Campylobacterales</taxon>
        <taxon>Arcobacteraceae</taxon>
        <taxon>Aliarcobacter</taxon>
    </lineage>
</organism>
<evidence type="ECO:0000256" key="2">
    <source>
        <dbReference type="ARBA" id="ARBA00022679"/>
    </source>
</evidence>
<dbReference type="HAMAP" id="MF_00689">
    <property type="entry name" value="Bpt"/>
    <property type="match status" value="1"/>
</dbReference>
<keyword evidence="3 4" id="KW-0012">Acyltransferase</keyword>
<protein>
    <recommendedName>
        <fullName evidence="4">Aspartate/glutamate leucyltransferase</fullName>
        <ecNumber evidence="4">2.3.2.29</ecNumber>
    </recommendedName>
</protein>
<dbReference type="Proteomes" id="UP000509513">
    <property type="component" value="Chromosome"/>
</dbReference>
<comment type="catalytic activity">
    <reaction evidence="4">
        <text>N-terminal L-glutamyl-[protein] + L-leucyl-tRNA(Leu) = N-terminal L-leucyl-L-glutamyl-[protein] + tRNA(Leu) + H(+)</text>
        <dbReference type="Rhea" id="RHEA:50412"/>
        <dbReference type="Rhea" id="RHEA-COMP:9613"/>
        <dbReference type="Rhea" id="RHEA-COMP:9622"/>
        <dbReference type="Rhea" id="RHEA-COMP:12664"/>
        <dbReference type="Rhea" id="RHEA-COMP:12668"/>
        <dbReference type="ChEBI" id="CHEBI:15378"/>
        <dbReference type="ChEBI" id="CHEBI:64721"/>
        <dbReference type="ChEBI" id="CHEBI:78442"/>
        <dbReference type="ChEBI" id="CHEBI:78494"/>
        <dbReference type="ChEBI" id="CHEBI:133041"/>
        <dbReference type="EC" id="2.3.2.29"/>
    </reaction>
</comment>
<dbReference type="InterPro" id="IPR016181">
    <property type="entry name" value="Acyl_CoA_acyltransferase"/>
</dbReference>
<dbReference type="InterPro" id="IPR007471">
    <property type="entry name" value="N-end_Aminoacyl_Trfase_N"/>
</dbReference>
<proteinExistence type="inferred from homology"/>
<dbReference type="SUPFAM" id="SSF55729">
    <property type="entry name" value="Acyl-CoA N-acyltransferases (Nat)"/>
    <property type="match status" value="1"/>
</dbReference>
<feature type="domain" description="N-end aminoacyl transferase N-terminal" evidence="5">
    <location>
        <begin position="17"/>
        <end position="84"/>
    </location>
</feature>
<dbReference type="EC" id="2.3.2.29" evidence="4"/>
<feature type="domain" description="N-end rule aminoacyl transferase C-terminal" evidence="6">
    <location>
        <begin position="105"/>
        <end position="228"/>
    </location>
</feature>
<dbReference type="NCBIfam" id="NF002344">
    <property type="entry name" value="PRK01305.2-1"/>
    <property type="match status" value="1"/>
</dbReference>